<feature type="region of interest" description="Disordered" evidence="12">
    <location>
        <begin position="851"/>
        <end position="1064"/>
    </location>
</feature>
<evidence type="ECO:0000256" key="10">
    <source>
        <dbReference type="ARBA" id="ARBA00022989"/>
    </source>
</evidence>
<keyword evidence="10 13" id="KW-1133">Transmembrane helix</keyword>
<dbReference type="Pfam" id="PF08376">
    <property type="entry name" value="NIT"/>
    <property type="match status" value="1"/>
</dbReference>
<feature type="compositionally biased region" description="Low complexity" evidence="12">
    <location>
        <begin position="738"/>
        <end position="747"/>
    </location>
</feature>
<dbReference type="SMART" id="SM00304">
    <property type="entry name" value="HAMP"/>
    <property type="match status" value="1"/>
</dbReference>
<keyword evidence="6 13" id="KW-0812">Transmembrane</keyword>
<dbReference type="EMBL" id="JBHLUD010000013">
    <property type="protein sequence ID" value="MFC0546958.1"/>
    <property type="molecule type" value="Genomic_DNA"/>
</dbReference>
<feature type="compositionally biased region" description="Polar residues" evidence="12">
    <location>
        <begin position="930"/>
        <end position="945"/>
    </location>
</feature>
<protein>
    <recommendedName>
        <fullName evidence="3">histidine kinase</fullName>
        <ecNumber evidence="3">2.7.13.3</ecNumber>
    </recommendedName>
</protein>
<feature type="domain" description="Histidine kinase/HSP90-like ATPase" evidence="15">
    <location>
        <begin position="545"/>
        <end position="658"/>
    </location>
</feature>
<accession>A0ABV6N332</accession>
<organism evidence="16 17">
    <name type="scientific">Kutzneria chonburiensis</name>
    <dbReference type="NCBI Taxonomy" id="1483604"/>
    <lineage>
        <taxon>Bacteria</taxon>
        <taxon>Bacillati</taxon>
        <taxon>Actinomycetota</taxon>
        <taxon>Actinomycetes</taxon>
        <taxon>Pseudonocardiales</taxon>
        <taxon>Pseudonocardiaceae</taxon>
        <taxon>Kutzneria</taxon>
    </lineage>
</organism>
<feature type="domain" description="HAMP" evidence="14">
    <location>
        <begin position="361"/>
        <end position="433"/>
    </location>
</feature>
<feature type="region of interest" description="Disordered" evidence="12">
    <location>
        <begin position="665"/>
        <end position="751"/>
    </location>
</feature>
<feature type="transmembrane region" description="Helical" evidence="13">
    <location>
        <begin position="343"/>
        <end position="364"/>
    </location>
</feature>
<dbReference type="PANTHER" id="PTHR44936:SF9">
    <property type="entry name" value="SENSOR PROTEIN CREC"/>
    <property type="match status" value="1"/>
</dbReference>
<evidence type="ECO:0000256" key="6">
    <source>
        <dbReference type="ARBA" id="ARBA00022692"/>
    </source>
</evidence>
<dbReference type="Pfam" id="PF00672">
    <property type="entry name" value="HAMP"/>
    <property type="match status" value="1"/>
</dbReference>
<comment type="caution">
    <text evidence="16">The sequence shown here is derived from an EMBL/GenBank/DDBJ whole genome shotgun (WGS) entry which is preliminary data.</text>
</comment>
<feature type="compositionally biased region" description="Polar residues" evidence="12">
    <location>
        <begin position="1"/>
        <end position="13"/>
    </location>
</feature>
<feature type="region of interest" description="Disordered" evidence="12">
    <location>
        <begin position="777"/>
        <end position="817"/>
    </location>
</feature>
<evidence type="ECO:0000256" key="11">
    <source>
        <dbReference type="ARBA" id="ARBA00023012"/>
    </source>
</evidence>
<feature type="compositionally biased region" description="Low complexity" evidence="12">
    <location>
        <begin position="783"/>
        <end position="803"/>
    </location>
</feature>
<feature type="compositionally biased region" description="Polar residues" evidence="12">
    <location>
        <begin position="1004"/>
        <end position="1015"/>
    </location>
</feature>
<dbReference type="SMART" id="SM00387">
    <property type="entry name" value="HATPase_c"/>
    <property type="match status" value="1"/>
</dbReference>
<evidence type="ECO:0000256" key="8">
    <source>
        <dbReference type="ARBA" id="ARBA00022777"/>
    </source>
</evidence>
<name>A0ABV6N332_9PSEU</name>
<evidence type="ECO:0000313" key="16">
    <source>
        <dbReference type="EMBL" id="MFC0546958.1"/>
    </source>
</evidence>
<dbReference type="InterPro" id="IPR003660">
    <property type="entry name" value="HAMP_dom"/>
</dbReference>
<evidence type="ECO:0000256" key="2">
    <source>
        <dbReference type="ARBA" id="ARBA00004370"/>
    </source>
</evidence>
<dbReference type="Proteomes" id="UP001589810">
    <property type="component" value="Unassembled WGS sequence"/>
</dbReference>
<evidence type="ECO:0000256" key="7">
    <source>
        <dbReference type="ARBA" id="ARBA00022741"/>
    </source>
</evidence>
<evidence type="ECO:0000256" key="12">
    <source>
        <dbReference type="SAM" id="MobiDB-lite"/>
    </source>
</evidence>
<evidence type="ECO:0000256" key="3">
    <source>
        <dbReference type="ARBA" id="ARBA00012438"/>
    </source>
</evidence>
<keyword evidence="9" id="KW-0067">ATP-binding</keyword>
<keyword evidence="17" id="KW-1185">Reference proteome</keyword>
<feature type="region of interest" description="Disordered" evidence="12">
    <location>
        <begin position="1073"/>
        <end position="1092"/>
    </location>
</feature>
<dbReference type="PANTHER" id="PTHR44936">
    <property type="entry name" value="SENSOR PROTEIN CREC"/>
    <property type="match status" value="1"/>
</dbReference>
<evidence type="ECO:0000256" key="5">
    <source>
        <dbReference type="ARBA" id="ARBA00022679"/>
    </source>
</evidence>
<keyword evidence="4" id="KW-0597">Phosphoprotein</keyword>
<evidence type="ECO:0000256" key="9">
    <source>
        <dbReference type="ARBA" id="ARBA00022840"/>
    </source>
</evidence>
<comment type="catalytic activity">
    <reaction evidence="1">
        <text>ATP + protein L-histidine = ADP + protein N-phospho-L-histidine.</text>
        <dbReference type="EC" id="2.7.13.3"/>
    </reaction>
</comment>
<keyword evidence="5" id="KW-0808">Transferase</keyword>
<dbReference type="RefSeq" id="WP_273937200.1">
    <property type="nucleotide sequence ID" value="NZ_CP097263.1"/>
</dbReference>
<feature type="compositionally biased region" description="Low complexity" evidence="12">
    <location>
        <begin position="869"/>
        <end position="919"/>
    </location>
</feature>
<dbReference type="Gene3D" id="3.30.565.10">
    <property type="entry name" value="Histidine kinase-like ATPase, C-terminal domain"/>
    <property type="match status" value="1"/>
</dbReference>
<dbReference type="EC" id="2.7.13.3" evidence="3"/>
<keyword evidence="11" id="KW-0902">Two-component regulatory system</keyword>
<evidence type="ECO:0000256" key="1">
    <source>
        <dbReference type="ARBA" id="ARBA00000085"/>
    </source>
</evidence>
<keyword evidence="7" id="KW-0547">Nucleotide-binding</keyword>
<dbReference type="InterPro" id="IPR013587">
    <property type="entry name" value="Nitrate/nitrite_sensing"/>
</dbReference>
<dbReference type="InterPro" id="IPR050980">
    <property type="entry name" value="2C_sensor_his_kinase"/>
</dbReference>
<evidence type="ECO:0000313" key="17">
    <source>
        <dbReference type="Proteomes" id="UP001589810"/>
    </source>
</evidence>
<dbReference type="InterPro" id="IPR036890">
    <property type="entry name" value="HATPase_C_sf"/>
</dbReference>
<gene>
    <name evidence="16" type="ORF">ACFFH7_35990</name>
</gene>
<sequence>MSGEITHNGQNVASGDVDRDADGTGSRWRLQNWRLRTKLLVVLLIPTILALILGGIRVRADVANLTDAQRLAKQVQLQTSVAELVQQLQRERDLTAQFVAANRTGDQVSLDRERERVVQDITAFRNLVTTLGPGLSPDVESRFSTAAEQLSRLTNLRKAVGESKYPASATFNAYSDSIQNLLDLGEQAISTISDPSLVRLQLATNAVARAKEQDSRKRGILLQVFQNKNFPFDQYRALLAADAELEAAKNDFAKSATPQQQRIFDDTVTGLIVDDANKLEESALIRGTNNQDLTGLTTTQWDIDSTLTVNLTNQVQQALLQQLQTQTNDLANTSQDSAIRNSALVLGALLLALVTALFVARSLLRPLRVLRRTALDIADHRLPEEVQRILTDPNPAEAAREVVDPVPIHTKEEVGQLARAFDAVHGEAVRMAAQQALLRDNVNAMFVNLSRRSQALVERQLGLIDRLEQDEQDPDQLANLFELDHLATRMRRNSENLLVLSGTDLGRRLTRPVPAGDVVGAAVSEVEQYARIQVAPTPELTVQGRAVNDLVHLIAELLDNATAFSDPNTKVTVRTAKTRRGELAIEIHDRGVGMSAADVNETNERLADPPEVDVAVSRRMGLYVVARLAKRHDIKVRLRGNEDIEGGMTALVVVPGSLVLAPGADVSTPPSGGERPATQAGGGIANAFGMSRRPATPPSEPIPVQEPAGDPGVPVQFVSSAGSPELGVTGVPRWSPNAPAAPAQQPQESTATWFPSLEDSAAGQPVDMFAGFQEAPEEPKVAPPAVNGSLNGSGSLNGHAAPPAAVPAPAQPEASAFPSRDLDHELDAPTERLPIYEAVLSQWFQAVEDETPDLVEGPFGVPTQGGGADDAVAGPATATMSMQLPEVPEQAPELAPEQPTQALEQPKPAAEAPAAAVSPTEEKAAAPAPGTSSLPKRTPRATSGQRPGATSAPESEPARQQQPETPAARNGSAPLPTRPARPAAARSNDWSSPGDEGWQAAESLLSQAPDAQTQAGLPKRVPKAHLIPGSAAPKSSTAASTRAPAAPRSADSVRGRMSSYQQGVRRGRHALIDAYSGDASTSPQSSEDEEQE</sequence>
<feature type="region of interest" description="Disordered" evidence="12">
    <location>
        <begin position="1"/>
        <end position="23"/>
    </location>
</feature>
<keyword evidence="13" id="KW-0472">Membrane</keyword>
<dbReference type="Gene3D" id="6.10.340.10">
    <property type="match status" value="1"/>
</dbReference>
<dbReference type="SUPFAM" id="SSF55874">
    <property type="entry name" value="ATPase domain of HSP90 chaperone/DNA topoisomerase II/histidine kinase"/>
    <property type="match status" value="1"/>
</dbReference>
<proteinExistence type="predicted"/>
<keyword evidence="8" id="KW-0418">Kinase</keyword>
<evidence type="ECO:0000256" key="13">
    <source>
        <dbReference type="SAM" id="Phobius"/>
    </source>
</evidence>
<dbReference type="Pfam" id="PF02518">
    <property type="entry name" value="HATPase_c"/>
    <property type="match status" value="1"/>
</dbReference>
<comment type="subcellular location">
    <subcellularLocation>
        <location evidence="2">Membrane</location>
    </subcellularLocation>
</comment>
<feature type="compositionally biased region" description="Low complexity" evidence="12">
    <location>
        <begin position="973"/>
        <end position="986"/>
    </location>
</feature>
<dbReference type="InterPro" id="IPR003594">
    <property type="entry name" value="HATPase_dom"/>
</dbReference>
<evidence type="ECO:0000259" key="15">
    <source>
        <dbReference type="SMART" id="SM00387"/>
    </source>
</evidence>
<reference evidence="16 17" key="1">
    <citation type="submission" date="2024-09" db="EMBL/GenBank/DDBJ databases">
        <authorList>
            <person name="Sun Q."/>
            <person name="Mori K."/>
        </authorList>
    </citation>
    <scope>NUCLEOTIDE SEQUENCE [LARGE SCALE GENOMIC DNA]</scope>
    <source>
        <strain evidence="16 17">TBRC 1432</strain>
    </source>
</reference>
<feature type="transmembrane region" description="Helical" evidence="13">
    <location>
        <begin position="39"/>
        <end position="56"/>
    </location>
</feature>
<evidence type="ECO:0000259" key="14">
    <source>
        <dbReference type="SMART" id="SM00304"/>
    </source>
</evidence>
<feature type="compositionally biased region" description="Low complexity" evidence="12">
    <location>
        <begin position="1030"/>
        <end position="1050"/>
    </location>
</feature>
<evidence type="ECO:0000256" key="4">
    <source>
        <dbReference type="ARBA" id="ARBA00022553"/>
    </source>
</evidence>